<dbReference type="PANTHER" id="PTHR34702">
    <property type="entry name" value="NA(+)/H(+) ANTIPORTER SUBUNIT F1"/>
    <property type="match status" value="1"/>
</dbReference>
<dbReference type="PANTHER" id="PTHR34702:SF1">
    <property type="entry name" value="NA(+)_H(+) ANTIPORTER SUBUNIT F"/>
    <property type="match status" value="1"/>
</dbReference>
<dbReference type="Proteomes" id="UP000199322">
    <property type="component" value="Unassembled WGS sequence"/>
</dbReference>
<evidence type="ECO:0000256" key="1">
    <source>
        <dbReference type="ARBA" id="ARBA00004651"/>
    </source>
</evidence>
<comment type="subcellular location">
    <subcellularLocation>
        <location evidence="1">Cell membrane</location>
        <topology evidence="1">Multi-pass membrane protein</topology>
    </subcellularLocation>
</comment>
<name>A0A1G6P3T0_9BACT</name>
<feature type="transmembrane region" description="Helical" evidence="8">
    <location>
        <begin position="6"/>
        <end position="23"/>
    </location>
</feature>
<dbReference type="InterPro" id="IPR007208">
    <property type="entry name" value="MrpF/PhaF-like"/>
</dbReference>
<keyword evidence="5 8" id="KW-0812">Transmembrane</keyword>
<feature type="transmembrane region" description="Helical" evidence="8">
    <location>
        <begin position="58"/>
        <end position="79"/>
    </location>
</feature>
<keyword evidence="3" id="KW-0813">Transport</keyword>
<dbReference type="GO" id="GO:0005886">
    <property type="term" value="C:plasma membrane"/>
    <property type="evidence" value="ECO:0007669"/>
    <property type="project" value="UniProtKB-SubCell"/>
</dbReference>
<evidence type="ECO:0000256" key="7">
    <source>
        <dbReference type="ARBA" id="ARBA00023136"/>
    </source>
</evidence>
<feature type="transmembrane region" description="Helical" evidence="8">
    <location>
        <begin position="32"/>
        <end position="52"/>
    </location>
</feature>
<proteinExistence type="inferred from homology"/>
<evidence type="ECO:0000256" key="4">
    <source>
        <dbReference type="ARBA" id="ARBA00022475"/>
    </source>
</evidence>
<evidence type="ECO:0000256" key="8">
    <source>
        <dbReference type="SAM" id="Phobius"/>
    </source>
</evidence>
<dbReference type="Pfam" id="PF04066">
    <property type="entry name" value="MrpF_PhaF"/>
    <property type="match status" value="1"/>
</dbReference>
<reference evidence="10 12" key="2">
    <citation type="submission" date="2019-04" db="EMBL/GenBank/DDBJ databases">
        <title>Draft genome sequence data and analysis of a Fermenting Bacterium, Geotoga petraea strain HO-Geo1, isolated from heavy-oil petroleum reservoir in Russia.</title>
        <authorList>
            <person name="Grouzdev D.S."/>
            <person name="Semenova E.M."/>
            <person name="Sokolova D.S."/>
            <person name="Tourova T.P."/>
            <person name="Poltaraus A.B."/>
            <person name="Nazina T.N."/>
        </authorList>
    </citation>
    <scope>NUCLEOTIDE SEQUENCE [LARGE SCALE GENOMIC DNA]</scope>
    <source>
        <strain evidence="10 12">HO-Geo1</strain>
    </source>
</reference>
<evidence type="ECO:0000256" key="5">
    <source>
        <dbReference type="ARBA" id="ARBA00022692"/>
    </source>
</evidence>
<evidence type="ECO:0000313" key="9">
    <source>
        <dbReference type="EMBL" id="SDC74719.1"/>
    </source>
</evidence>
<reference evidence="9 11" key="1">
    <citation type="submission" date="2016-10" db="EMBL/GenBank/DDBJ databases">
        <authorList>
            <person name="de Groot N.N."/>
        </authorList>
    </citation>
    <scope>NUCLEOTIDE SEQUENCE [LARGE SCALE GENOMIC DNA]</scope>
    <source>
        <strain evidence="9 11">WG14</strain>
    </source>
</reference>
<dbReference type="Proteomes" id="UP000297288">
    <property type="component" value="Unassembled WGS sequence"/>
</dbReference>
<gene>
    <name evidence="10" type="ORF">E4650_05995</name>
    <name evidence="9" type="ORF">SAMN04488588_1713</name>
</gene>
<keyword evidence="6 8" id="KW-1133">Transmembrane helix</keyword>
<evidence type="ECO:0000256" key="3">
    <source>
        <dbReference type="ARBA" id="ARBA00022448"/>
    </source>
</evidence>
<dbReference type="RefSeq" id="WP_091404833.1">
    <property type="nucleotide sequence ID" value="NZ_FMYV01000007.1"/>
</dbReference>
<accession>A0A1G6P3T0</accession>
<organism evidence="9 11">
    <name type="scientific">Geotoga petraea</name>
    <dbReference type="NCBI Taxonomy" id="28234"/>
    <lineage>
        <taxon>Bacteria</taxon>
        <taxon>Thermotogati</taxon>
        <taxon>Thermotogota</taxon>
        <taxon>Thermotogae</taxon>
        <taxon>Petrotogales</taxon>
        <taxon>Petrotogaceae</taxon>
        <taxon>Geotoga</taxon>
    </lineage>
</organism>
<evidence type="ECO:0000313" key="12">
    <source>
        <dbReference type="Proteomes" id="UP000297288"/>
    </source>
</evidence>
<dbReference type="AlphaFoldDB" id="A0A1G6P3T0"/>
<dbReference type="EMBL" id="SRME01000003">
    <property type="protein sequence ID" value="TGG87890.1"/>
    <property type="molecule type" value="Genomic_DNA"/>
</dbReference>
<dbReference type="EMBL" id="FMYV01000007">
    <property type="protein sequence ID" value="SDC74719.1"/>
    <property type="molecule type" value="Genomic_DNA"/>
</dbReference>
<dbReference type="OrthoDB" id="9799958at2"/>
<sequence>MTDIIVFAIIGFGAFFSILRLIMGPTVADRAAALDTMNVIITGLIVFLAHIFENSLYLDIAIVYGALSFLETVVVSRYLEANKK</sequence>
<evidence type="ECO:0000313" key="10">
    <source>
        <dbReference type="EMBL" id="TGG87890.1"/>
    </source>
</evidence>
<keyword evidence="4" id="KW-1003">Cell membrane</keyword>
<dbReference type="NCBIfam" id="NF009246">
    <property type="entry name" value="PRK12599.1-5"/>
    <property type="match status" value="1"/>
</dbReference>
<keyword evidence="7 8" id="KW-0472">Membrane</keyword>
<evidence type="ECO:0000256" key="2">
    <source>
        <dbReference type="ARBA" id="ARBA00009212"/>
    </source>
</evidence>
<comment type="similarity">
    <text evidence="2">Belongs to the CPA3 antiporters (TC 2.A.63) subunit F family.</text>
</comment>
<evidence type="ECO:0000256" key="6">
    <source>
        <dbReference type="ARBA" id="ARBA00022989"/>
    </source>
</evidence>
<protein>
    <submittedName>
        <fullName evidence="10">Cation:proton antiporter</fullName>
    </submittedName>
    <submittedName>
        <fullName evidence="9">Membrane bound protein complex subunit mbxB</fullName>
    </submittedName>
</protein>
<dbReference type="GO" id="GO:0015385">
    <property type="term" value="F:sodium:proton antiporter activity"/>
    <property type="evidence" value="ECO:0007669"/>
    <property type="project" value="TreeGrafter"/>
</dbReference>
<keyword evidence="11" id="KW-1185">Reference proteome</keyword>
<dbReference type="STRING" id="28234.SAMN04488588_1713"/>
<evidence type="ECO:0000313" key="11">
    <source>
        <dbReference type="Proteomes" id="UP000199322"/>
    </source>
</evidence>